<keyword evidence="1" id="KW-0805">Transcription regulation</keyword>
<accession>A0ABW0F8V5</accession>
<keyword evidence="2 4" id="KW-0238">DNA-binding</keyword>
<reference evidence="7" key="1">
    <citation type="journal article" date="2019" name="Int. J. Syst. Evol. Microbiol.">
        <title>The Global Catalogue of Microorganisms (GCM) 10K type strain sequencing project: providing services to taxonomists for standard genome sequencing and annotation.</title>
        <authorList>
            <consortium name="The Broad Institute Genomics Platform"/>
            <consortium name="The Broad Institute Genome Sequencing Center for Infectious Disease"/>
            <person name="Wu L."/>
            <person name="Ma J."/>
        </authorList>
    </citation>
    <scope>NUCLEOTIDE SEQUENCE [LARGE SCALE GENOMIC DNA]</scope>
    <source>
        <strain evidence="7">CGMCC 1.15643</strain>
    </source>
</reference>
<evidence type="ECO:0000256" key="1">
    <source>
        <dbReference type="ARBA" id="ARBA00023015"/>
    </source>
</evidence>
<dbReference type="Proteomes" id="UP001595976">
    <property type="component" value="Unassembled WGS sequence"/>
</dbReference>
<dbReference type="SUPFAM" id="SSF46689">
    <property type="entry name" value="Homeodomain-like"/>
    <property type="match status" value="1"/>
</dbReference>
<gene>
    <name evidence="6" type="ORF">ACFPK2_19150</name>
</gene>
<organism evidence="6 7">
    <name type="scientific">Bosea minatitlanensis</name>
    <dbReference type="NCBI Taxonomy" id="128782"/>
    <lineage>
        <taxon>Bacteria</taxon>
        <taxon>Pseudomonadati</taxon>
        <taxon>Pseudomonadota</taxon>
        <taxon>Alphaproteobacteria</taxon>
        <taxon>Hyphomicrobiales</taxon>
        <taxon>Boseaceae</taxon>
        <taxon>Bosea</taxon>
    </lineage>
</organism>
<dbReference type="PANTHER" id="PTHR30055">
    <property type="entry name" value="HTH-TYPE TRANSCRIPTIONAL REGULATOR RUTR"/>
    <property type="match status" value="1"/>
</dbReference>
<proteinExistence type="predicted"/>
<dbReference type="PROSITE" id="PS50977">
    <property type="entry name" value="HTH_TETR_2"/>
    <property type="match status" value="1"/>
</dbReference>
<dbReference type="RefSeq" id="WP_158445310.1">
    <property type="nucleotide sequence ID" value="NZ_JAOAOS010000008.1"/>
</dbReference>
<dbReference type="EMBL" id="JBHSLI010000008">
    <property type="protein sequence ID" value="MFC5295114.1"/>
    <property type="molecule type" value="Genomic_DNA"/>
</dbReference>
<feature type="DNA-binding region" description="H-T-H motif" evidence="4">
    <location>
        <begin position="31"/>
        <end position="50"/>
    </location>
</feature>
<protein>
    <submittedName>
        <fullName evidence="6">TetR/AcrR family transcriptional regulator</fullName>
    </submittedName>
</protein>
<evidence type="ECO:0000313" key="7">
    <source>
        <dbReference type="Proteomes" id="UP001595976"/>
    </source>
</evidence>
<evidence type="ECO:0000313" key="6">
    <source>
        <dbReference type="EMBL" id="MFC5295114.1"/>
    </source>
</evidence>
<evidence type="ECO:0000256" key="3">
    <source>
        <dbReference type="ARBA" id="ARBA00023163"/>
    </source>
</evidence>
<name>A0ABW0F8V5_9HYPH</name>
<dbReference type="PANTHER" id="PTHR30055:SF234">
    <property type="entry name" value="HTH-TYPE TRANSCRIPTIONAL REGULATOR BETI"/>
    <property type="match status" value="1"/>
</dbReference>
<dbReference type="InterPro" id="IPR009057">
    <property type="entry name" value="Homeodomain-like_sf"/>
</dbReference>
<sequence>MPKVVDHARLRHELAEQAARLFLRRGYSALGMREIAEELGVSKSALYHYFPSKRALFEAAGQLAVARMANAFAAPPVEETSPDAAVGAILAGVRSLSGDFHDEIMLLTDYLRTVGDDEEARKGVARSNAMLRDSIAAIVGPGSASLVHSLSYGFLLQRIFAPEPEDFAQFESDLRDLLRSRES</sequence>
<dbReference type="InterPro" id="IPR001647">
    <property type="entry name" value="HTH_TetR"/>
</dbReference>
<dbReference type="Gene3D" id="1.10.357.10">
    <property type="entry name" value="Tetracycline Repressor, domain 2"/>
    <property type="match status" value="1"/>
</dbReference>
<evidence type="ECO:0000256" key="4">
    <source>
        <dbReference type="PROSITE-ProRule" id="PRU00335"/>
    </source>
</evidence>
<keyword evidence="7" id="KW-1185">Reference proteome</keyword>
<dbReference type="InterPro" id="IPR050109">
    <property type="entry name" value="HTH-type_TetR-like_transc_reg"/>
</dbReference>
<evidence type="ECO:0000259" key="5">
    <source>
        <dbReference type="PROSITE" id="PS50977"/>
    </source>
</evidence>
<dbReference type="Pfam" id="PF00440">
    <property type="entry name" value="TetR_N"/>
    <property type="match status" value="1"/>
</dbReference>
<evidence type="ECO:0000256" key="2">
    <source>
        <dbReference type="ARBA" id="ARBA00023125"/>
    </source>
</evidence>
<comment type="caution">
    <text evidence="6">The sequence shown here is derived from an EMBL/GenBank/DDBJ whole genome shotgun (WGS) entry which is preliminary data.</text>
</comment>
<keyword evidence="3" id="KW-0804">Transcription</keyword>
<dbReference type="PRINTS" id="PR00455">
    <property type="entry name" value="HTHTETR"/>
</dbReference>
<feature type="domain" description="HTH tetR-type" evidence="5">
    <location>
        <begin position="8"/>
        <end position="68"/>
    </location>
</feature>